<dbReference type="Gene3D" id="3.50.50.60">
    <property type="entry name" value="FAD/NAD(P)-binding domain"/>
    <property type="match status" value="1"/>
</dbReference>
<dbReference type="AlphaFoldDB" id="A0A5C6RJM7"/>
<dbReference type="OrthoDB" id="9799943at2"/>
<organism evidence="3 4">
    <name type="scientific">Phaeodactylibacter luteus</name>
    <dbReference type="NCBI Taxonomy" id="1564516"/>
    <lineage>
        <taxon>Bacteria</taxon>
        <taxon>Pseudomonadati</taxon>
        <taxon>Bacteroidota</taxon>
        <taxon>Saprospiria</taxon>
        <taxon>Saprospirales</taxon>
        <taxon>Haliscomenobacteraceae</taxon>
        <taxon>Phaeodactylibacter</taxon>
    </lineage>
</organism>
<dbReference type="InterPro" id="IPR036188">
    <property type="entry name" value="FAD/NAD-bd_sf"/>
</dbReference>
<gene>
    <name evidence="3" type="ORF">FRY97_14430</name>
</gene>
<reference evidence="3 4" key="1">
    <citation type="submission" date="2019-08" db="EMBL/GenBank/DDBJ databases">
        <title>Genome of Phaeodactylibacter luteus.</title>
        <authorList>
            <person name="Bowman J.P."/>
        </authorList>
    </citation>
    <scope>NUCLEOTIDE SEQUENCE [LARGE SCALE GENOMIC DNA]</scope>
    <source>
        <strain evidence="3 4">KCTC 42180</strain>
    </source>
</reference>
<accession>A0A5C6RJM7</accession>
<feature type="domain" description="FAD dependent oxidoreductase" evidence="2">
    <location>
        <begin position="9"/>
        <end position="231"/>
    </location>
</feature>
<evidence type="ECO:0000259" key="2">
    <source>
        <dbReference type="Pfam" id="PF01266"/>
    </source>
</evidence>
<sequence>MKAAPEQYDFLVVGGGIFGIYAALYLSRKGMRVLLVEREKELLKKASIVNQARLHSGYHYPRSVATALMSDDNKARFTQDHKDFINFEFEKYYAIDRFGSFTDAAQFERFCAFIGIRCERVREHPYFNFHRLEALYATTEYTFDPILIANYYREQLKSAPKVKAAMSTEVQRAEAYSTGWEVELSPKGGAPYLIHAAQVVNATYAGSNLINRTFGARDIDLMHEISEMAFVSSPQIRDIGLTVMDGPFGSIMPYGKSGLLSLSSVAYTHHKVSYNNLPAFDCQAQNPDCRPGALSVCNACPARPKSNYQKMLGQIRHYFSSQVAFQYMTSMYTVKSKLKANFIDDGRPTEIALLLENPPFYCIFAGKINSIYEIEKVLAI</sequence>
<dbReference type="InterPro" id="IPR006076">
    <property type="entry name" value="FAD-dep_OxRdtase"/>
</dbReference>
<dbReference type="SUPFAM" id="SSF51905">
    <property type="entry name" value="FAD/NAD(P)-binding domain"/>
    <property type="match status" value="1"/>
</dbReference>
<keyword evidence="1" id="KW-1133">Transmembrane helix</keyword>
<keyword evidence="1" id="KW-0472">Membrane</keyword>
<dbReference type="InterPro" id="IPR052745">
    <property type="entry name" value="G3P_Oxidase/Oxidoreductase"/>
</dbReference>
<evidence type="ECO:0000313" key="3">
    <source>
        <dbReference type="EMBL" id="TXB62353.1"/>
    </source>
</evidence>
<keyword evidence="4" id="KW-1185">Reference proteome</keyword>
<evidence type="ECO:0000256" key="1">
    <source>
        <dbReference type="SAM" id="Phobius"/>
    </source>
</evidence>
<dbReference type="PANTHER" id="PTHR42720">
    <property type="entry name" value="GLYCEROL-3-PHOSPHATE DEHYDROGENASE"/>
    <property type="match status" value="1"/>
</dbReference>
<keyword evidence="1" id="KW-0812">Transmembrane</keyword>
<dbReference type="EMBL" id="VOOR01000031">
    <property type="protein sequence ID" value="TXB62353.1"/>
    <property type="molecule type" value="Genomic_DNA"/>
</dbReference>
<dbReference type="Pfam" id="PF01266">
    <property type="entry name" value="DAO"/>
    <property type="match status" value="1"/>
</dbReference>
<dbReference type="RefSeq" id="WP_147168260.1">
    <property type="nucleotide sequence ID" value="NZ_VOOR01000031.1"/>
</dbReference>
<name>A0A5C6RJM7_9BACT</name>
<dbReference type="Gene3D" id="3.30.9.10">
    <property type="entry name" value="D-Amino Acid Oxidase, subunit A, domain 2"/>
    <property type="match status" value="1"/>
</dbReference>
<feature type="transmembrane region" description="Helical" evidence="1">
    <location>
        <begin position="6"/>
        <end position="26"/>
    </location>
</feature>
<proteinExistence type="predicted"/>
<dbReference type="PANTHER" id="PTHR42720:SF1">
    <property type="entry name" value="GLYCEROL 3-PHOSPHATE OXIDASE"/>
    <property type="match status" value="1"/>
</dbReference>
<evidence type="ECO:0000313" key="4">
    <source>
        <dbReference type="Proteomes" id="UP000321580"/>
    </source>
</evidence>
<protein>
    <submittedName>
        <fullName evidence="3">FAD-binding oxidoreductase</fullName>
    </submittedName>
</protein>
<comment type="caution">
    <text evidence="3">The sequence shown here is derived from an EMBL/GenBank/DDBJ whole genome shotgun (WGS) entry which is preliminary data.</text>
</comment>
<dbReference type="Proteomes" id="UP000321580">
    <property type="component" value="Unassembled WGS sequence"/>
</dbReference>